<dbReference type="InterPro" id="IPR027417">
    <property type="entry name" value="P-loop_NTPase"/>
</dbReference>
<dbReference type="PANTHER" id="PTHR43581:SF4">
    <property type="entry name" value="ATP_GTP PHOSPHATASE"/>
    <property type="match status" value="1"/>
</dbReference>
<dbReference type="Pfam" id="PF13304">
    <property type="entry name" value="AAA_21"/>
    <property type="match status" value="1"/>
</dbReference>
<dbReference type="RefSeq" id="WP_255188311.1">
    <property type="nucleotide sequence ID" value="NZ_CP113517.1"/>
</dbReference>
<evidence type="ECO:0000313" key="3">
    <source>
        <dbReference type="Proteomes" id="UP001162780"/>
    </source>
</evidence>
<sequence>MIKKIQIQNFKSLVDVSMPLDKFNCLIGMNGSGKSTVLQGLDFISQLMIGQIEDWLGSRGWDIHDLKSKLLNETNLNVGVRFETKTGQKLIWRASFNRYALQCKGEIITLDGENIFRSTGTQFRIEKQPKQNITFVYQGSLLSVLKDSELPSSILEFRDSVRRIRSLELLSPQLMRKSARTHDVDIGSGGEKLAGYLHSIKGEPRKKLVKLLQTFYPKLEDFKVTNQRAGWKKLSVIEQFEGHRLETDATHLSDGLLRILAVLAQSDSDRSLILLDEIENGINQEIIEKLVDTLVASPQQILVTTHSPLILNFLDDDLARESVQFIYKSPQGESRIRRFFDIPRIGEKLSYMGPGDAFVDTNLESLTQECIELDRLETKSAQEKQG</sequence>
<evidence type="ECO:0000259" key="1">
    <source>
        <dbReference type="Pfam" id="PF13304"/>
    </source>
</evidence>
<protein>
    <submittedName>
        <fullName evidence="2">AAA family ATPase</fullName>
    </submittedName>
</protein>
<dbReference type="EMBL" id="CP113517">
    <property type="protein sequence ID" value="WAR43347.1"/>
    <property type="molecule type" value="Genomic_DNA"/>
</dbReference>
<name>A0ABY7GDI5_9GAMM</name>
<dbReference type="InterPro" id="IPR003959">
    <property type="entry name" value="ATPase_AAA_core"/>
</dbReference>
<proteinExistence type="predicted"/>
<dbReference type="Gene3D" id="3.40.50.300">
    <property type="entry name" value="P-loop containing nucleotide triphosphate hydrolases"/>
    <property type="match status" value="1"/>
</dbReference>
<feature type="domain" description="ATPase AAA-type core" evidence="1">
    <location>
        <begin position="23"/>
        <end position="312"/>
    </location>
</feature>
<dbReference type="InterPro" id="IPR014555">
    <property type="entry name" value="RecF-like"/>
</dbReference>
<dbReference type="Proteomes" id="UP001162780">
    <property type="component" value="Chromosome"/>
</dbReference>
<dbReference type="PIRSF" id="PIRSF029347">
    <property type="entry name" value="RecF"/>
    <property type="match status" value="1"/>
</dbReference>
<dbReference type="InterPro" id="IPR051396">
    <property type="entry name" value="Bact_Antivir_Def_Nuclease"/>
</dbReference>
<dbReference type="PANTHER" id="PTHR43581">
    <property type="entry name" value="ATP/GTP PHOSPHATASE"/>
    <property type="match status" value="1"/>
</dbReference>
<accession>A0ABY7GDI5</accession>
<keyword evidence="3" id="KW-1185">Reference proteome</keyword>
<dbReference type="SUPFAM" id="SSF52540">
    <property type="entry name" value="P-loop containing nucleoside triphosphate hydrolases"/>
    <property type="match status" value="1"/>
</dbReference>
<reference evidence="2" key="1">
    <citation type="submission" date="2022-11" db="EMBL/GenBank/DDBJ databases">
        <title>Methylomonas rapida sp. nov., Carotenoid-Producing Obligate Methanotrophs with High Growth Characteristics and Biotechnological Potential.</title>
        <authorList>
            <person name="Tikhonova E.N."/>
            <person name="Suleimanov R.Z."/>
            <person name="Miroshnikov K."/>
            <person name="Oshkin I.Y."/>
            <person name="Belova S.E."/>
            <person name="Danilova O.V."/>
            <person name="Ashikhmin A."/>
            <person name="Konopkin A."/>
            <person name="But S.Y."/>
            <person name="Khmelenina V.N."/>
            <person name="Kuznetsov N."/>
            <person name="Pimenov N.V."/>
            <person name="Dedysh S.N."/>
        </authorList>
    </citation>
    <scope>NUCLEOTIDE SEQUENCE</scope>
    <source>
        <strain evidence="2">MP1</strain>
    </source>
</reference>
<evidence type="ECO:0000313" key="2">
    <source>
        <dbReference type="EMBL" id="WAR43347.1"/>
    </source>
</evidence>
<gene>
    <name evidence="2" type="ORF">NM686_013215</name>
</gene>
<organism evidence="2 3">
    <name type="scientific">Methylomonas rapida</name>
    <dbReference type="NCBI Taxonomy" id="2963939"/>
    <lineage>
        <taxon>Bacteria</taxon>
        <taxon>Pseudomonadati</taxon>
        <taxon>Pseudomonadota</taxon>
        <taxon>Gammaproteobacteria</taxon>
        <taxon>Methylococcales</taxon>
        <taxon>Methylococcaceae</taxon>
        <taxon>Methylomonas</taxon>
    </lineage>
</organism>